<keyword evidence="5 6" id="KW-0472">Membrane</keyword>
<evidence type="ECO:0000256" key="5">
    <source>
        <dbReference type="ARBA" id="ARBA00023136"/>
    </source>
</evidence>
<dbReference type="PANTHER" id="PTHR38459">
    <property type="entry name" value="PROPHAGE BACTOPRENOL-LINKED GLUCOSE TRANSLOCASE HOMOLOG"/>
    <property type="match status" value="1"/>
</dbReference>
<evidence type="ECO:0000256" key="3">
    <source>
        <dbReference type="ARBA" id="ARBA00022692"/>
    </source>
</evidence>
<dbReference type="PANTHER" id="PTHR38459:SF1">
    <property type="entry name" value="PROPHAGE BACTOPRENOL-LINKED GLUCOSE TRANSLOCASE HOMOLOG"/>
    <property type="match status" value="1"/>
</dbReference>
<comment type="subcellular location">
    <subcellularLocation>
        <location evidence="1">Membrane</location>
        <topology evidence="1">Multi-pass membrane protein</topology>
    </subcellularLocation>
</comment>
<keyword evidence="3 6" id="KW-0812">Transmembrane</keyword>
<feature type="transmembrane region" description="Helical" evidence="6">
    <location>
        <begin position="30"/>
        <end position="49"/>
    </location>
</feature>
<dbReference type="GO" id="GO:0005886">
    <property type="term" value="C:plasma membrane"/>
    <property type="evidence" value="ECO:0007669"/>
    <property type="project" value="TreeGrafter"/>
</dbReference>
<name>A0A068LN14_BACMM</name>
<proteinExistence type="inferred from homology"/>
<keyword evidence="9" id="KW-1185">Reference proteome</keyword>
<gene>
    <name evidence="8" type="ORF">BMMGA3_02480</name>
</gene>
<protein>
    <submittedName>
        <fullName evidence="8">Putative membrane protein</fullName>
    </submittedName>
</protein>
<dbReference type="Proteomes" id="UP000027602">
    <property type="component" value="Chromosome"/>
</dbReference>
<feature type="transmembrane region" description="Helical" evidence="6">
    <location>
        <begin position="5"/>
        <end position="24"/>
    </location>
</feature>
<dbReference type="AlphaFoldDB" id="A0A068LN14"/>
<evidence type="ECO:0000313" key="9">
    <source>
        <dbReference type="Proteomes" id="UP000027602"/>
    </source>
</evidence>
<dbReference type="STRING" id="796606.BMMGA3_02480"/>
<sequence length="137" mass="15527">MFVRFIIVGIANTIVGLSVMYLLLHAAGLSYWMATFLGNSVGACVSFFLNRSFTFRSQNAVLSSMIRFISVILFCYFISYSIGKNLVEWLLGHSMFLKSSVKTDIAVLFSTGLYTVLNYIGQKWFVFRRKKSLKQSA</sequence>
<evidence type="ECO:0000256" key="1">
    <source>
        <dbReference type="ARBA" id="ARBA00004141"/>
    </source>
</evidence>
<dbReference type="Pfam" id="PF04138">
    <property type="entry name" value="GtrA_DPMS_TM"/>
    <property type="match status" value="1"/>
</dbReference>
<reference evidence="8 9" key="1">
    <citation type="journal article" date="2015" name="BMC Genomics">
        <title>Transcriptome analysis of thermophilic methylotrophic Bacillus methanolicus MGA3 using RNA-sequencing provides detailed insights into its previously uncharted transcriptional landscape.</title>
        <authorList>
            <person name="Irla M."/>
            <person name="Neshat A."/>
            <person name="Brautaset T."/>
            <person name="Ruckert C."/>
            <person name="Kalinowski J."/>
            <person name="Wendisch V.F."/>
        </authorList>
    </citation>
    <scope>NUCLEOTIDE SEQUENCE [LARGE SCALE GENOMIC DNA]</scope>
    <source>
        <strain evidence="9">MGA3 / ATCC 53907</strain>
    </source>
</reference>
<feature type="transmembrane region" description="Helical" evidence="6">
    <location>
        <begin position="103"/>
        <end position="121"/>
    </location>
</feature>
<accession>A0A068LN14</accession>
<evidence type="ECO:0000313" key="8">
    <source>
        <dbReference type="EMBL" id="AIE58960.1"/>
    </source>
</evidence>
<evidence type="ECO:0000259" key="7">
    <source>
        <dbReference type="Pfam" id="PF04138"/>
    </source>
</evidence>
<dbReference type="KEGG" id="bmet:BMMGA3_02480"/>
<dbReference type="eggNOG" id="COG2246">
    <property type="taxonomic scope" value="Bacteria"/>
</dbReference>
<evidence type="ECO:0000256" key="6">
    <source>
        <dbReference type="SAM" id="Phobius"/>
    </source>
</evidence>
<evidence type="ECO:0000256" key="4">
    <source>
        <dbReference type="ARBA" id="ARBA00022989"/>
    </source>
</evidence>
<dbReference type="RefSeq" id="WP_318533210.1">
    <property type="nucleotide sequence ID" value="NZ_ADWW01000003.1"/>
</dbReference>
<dbReference type="InterPro" id="IPR051401">
    <property type="entry name" value="GtrA_CellWall_Glycosyl"/>
</dbReference>
<dbReference type="InterPro" id="IPR007267">
    <property type="entry name" value="GtrA_DPMS_TM"/>
</dbReference>
<comment type="similarity">
    <text evidence="2">Belongs to the GtrA family.</text>
</comment>
<feature type="domain" description="GtrA/DPMS transmembrane" evidence="7">
    <location>
        <begin position="4"/>
        <end position="127"/>
    </location>
</feature>
<evidence type="ECO:0000256" key="2">
    <source>
        <dbReference type="ARBA" id="ARBA00009399"/>
    </source>
</evidence>
<organism evidence="8 9">
    <name type="scientific">Bacillus methanolicus (strain MGA3 / ATCC 53907)</name>
    <dbReference type="NCBI Taxonomy" id="796606"/>
    <lineage>
        <taxon>Bacteria</taxon>
        <taxon>Bacillati</taxon>
        <taxon>Bacillota</taxon>
        <taxon>Bacilli</taxon>
        <taxon>Bacillales</taxon>
        <taxon>Bacillaceae</taxon>
        <taxon>Bacillus</taxon>
    </lineage>
</organism>
<feature type="transmembrane region" description="Helical" evidence="6">
    <location>
        <begin position="61"/>
        <end position="83"/>
    </location>
</feature>
<dbReference type="EMBL" id="CP007739">
    <property type="protein sequence ID" value="AIE58960.1"/>
    <property type="molecule type" value="Genomic_DNA"/>
</dbReference>
<keyword evidence="4 6" id="KW-1133">Transmembrane helix</keyword>
<dbReference type="GO" id="GO:0000271">
    <property type="term" value="P:polysaccharide biosynthetic process"/>
    <property type="evidence" value="ECO:0007669"/>
    <property type="project" value="InterPro"/>
</dbReference>
<dbReference type="HOGENOM" id="CLU_083873_4_0_9"/>